<gene>
    <name evidence="2" type="ORF">LX32DRAFT_630483</name>
</gene>
<dbReference type="AlphaFoldDB" id="A0AAD9H673"/>
<organism evidence="2 3">
    <name type="scientific">Colletotrichum zoysiae</name>
    <dbReference type="NCBI Taxonomy" id="1216348"/>
    <lineage>
        <taxon>Eukaryota</taxon>
        <taxon>Fungi</taxon>
        <taxon>Dikarya</taxon>
        <taxon>Ascomycota</taxon>
        <taxon>Pezizomycotina</taxon>
        <taxon>Sordariomycetes</taxon>
        <taxon>Hypocreomycetidae</taxon>
        <taxon>Glomerellales</taxon>
        <taxon>Glomerellaceae</taxon>
        <taxon>Colletotrichum</taxon>
        <taxon>Colletotrichum graminicola species complex</taxon>
    </lineage>
</organism>
<reference evidence="2" key="1">
    <citation type="submission" date="2021-06" db="EMBL/GenBank/DDBJ databases">
        <title>Comparative genomics, transcriptomics and evolutionary studies reveal genomic signatures of adaptation to plant cell wall in hemibiotrophic fungi.</title>
        <authorList>
            <consortium name="DOE Joint Genome Institute"/>
            <person name="Baroncelli R."/>
            <person name="Diaz J.F."/>
            <person name="Benocci T."/>
            <person name="Peng M."/>
            <person name="Battaglia E."/>
            <person name="Haridas S."/>
            <person name="Andreopoulos W."/>
            <person name="Labutti K."/>
            <person name="Pangilinan J."/>
            <person name="Floch G.L."/>
            <person name="Makela M.R."/>
            <person name="Henrissat B."/>
            <person name="Grigoriev I.V."/>
            <person name="Crouch J.A."/>
            <person name="De Vries R.P."/>
            <person name="Sukno S.A."/>
            <person name="Thon M.R."/>
        </authorList>
    </citation>
    <scope>NUCLEOTIDE SEQUENCE</scope>
    <source>
        <strain evidence="2">MAFF235873</strain>
    </source>
</reference>
<feature type="compositionally biased region" description="Basic residues" evidence="1">
    <location>
        <begin position="9"/>
        <end position="22"/>
    </location>
</feature>
<proteinExistence type="predicted"/>
<feature type="region of interest" description="Disordered" evidence="1">
    <location>
        <begin position="55"/>
        <end position="115"/>
    </location>
</feature>
<protein>
    <recommendedName>
        <fullName evidence="4">DNA/RNA-binding domain-containing protein</fullName>
    </recommendedName>
</protein>
<evidence type="ECO:0000313" key="2">
    <source>
        <dbReference type="EMBL" id="KAK2022102.1"/>
    </source>
</evidence>
<dbReference type="SUPFAM" id="SSF48452">
    <property type="entry name" value="TPR-like"/>
    <property type="match status" value="1"/>
</dbReference>
<feature type="compositionally biased region" description="Polar residues" evidence="1">
    <location>
        <begin position="102"/>
        <end position="115"/>
    </location>
</feature>
<evidence type="ECO:0000256" key="1">
    <source>
        <dbReference type="SAM" id="MobiDB-lite"/>
    </source>
</evidence>
<dbReference type="EMBL" id="MU843060">
    <property type="protein sequence ID" value="KAK2022102.1"/>
    <property type="molecule type" value="Genomic_DNA"/>
</dbReference>
<evidence type="ECO:0008006" key="4">
    <source>
        <dbReference type="Google" id="ProtNLM"/>
    </source>
</evidence>
<comment type="caution">
    <text evidence="2">The sequence shown here is derived from an EMBL/GenBank/DDBJ whole genome shotgun (WGS) entry which is preliminary data.</text>
</comment>
<keyword evidence="3" id="KW-1185">Reference proteome</keyword>
<sequence length="405" mass="46097">MKQDTTSRLIKHPRKRRLSRCRRVRVDRQCCTISSPRPPRRGRVQTPIHERALSRTFQEKFYRGPTPKTGPIRSPREGGSKAPEAPLSPHPRTSCEPPFVVNNANSTGKQPETRSISQDLLAAEVKGIYAGLVMVESKCIEIDNAQSTASESGSGSRISNEQWRALIAFHRAVLHEHHEFFPASQHPSASPPLRRLATKYAMPARTWRHGIHSFLELLRQRLPGSLEHVLTFIYLACSTMALLYETVPTFEDTWQCLGGLGRHRMTTEDDDVENRELWTSLSRRRYSKASKHAMPARMWRHGIHSFLEPLHHRLPPSLESTLTFIYLAYSMMALLYGTVPAFEDTSTHGIHSFLEPSHHRPLASPQHMSLFIYLAYSMMAWLYETVPLSILSDVSLPHLEGCLIS</sequence>
<evidence type="ECO:0000313" key="3">
    <source>
        <dbReference type="Proteomes" id="UP001232148"/>
    </source>
</evidence>
<name>A0AAD9H673_9PEZI</name>
<accession>A0AAD9H673</accession>
<dbReference type="InterPro" id="IPR011990">
    <property type="entry name" value="TPR-like_helical_dom_sf"/>
</dbReference>
<dbReference type="Proteomes" id="UP001232148">
    <property type="component" value="Unassembled WGS sequence"/>
</dbReference>
<feature type="region of interest" description="Disordered" evidence="1">
    <location>
        <begin position="1"/>
        <end position="22"/>
    </location>
</feature>